<dbReference type="Gene3D" id="2.120.10.30">
    <property type="entry name" value="TolB, C-terminal domain"/>
    <property type="match status" value="1"/>
</dbReference>
<dbReference type="SUPFAM" id="SSF101898">
    <property type="entry name" value="NHL repeat"/>
    <property type="match status" value="1"/>
</dbReference>
<proteinExistence type="predicted"/>
<keyword evidence="2" id="KW-0812">Transmembrane</keyword>
<feature type="region of interest" description="Disordered" evidence="1">
    <location>
        <begin position="363"/>
        <end position="382"/>
    </location>
</feature>
<accession>A0ABD5THL0</accession>
<dbReference type="Proteomes" id="UP001596443">
    <property type="component" value="Unassembled WGS sequence"/>
</dbReference>
<protein>
    <submittedName>
        <fullName evidence="3">Arylsulfotransferase family protein</fullName>
    </submittedName>
</protein>
<name>A0ABD5THL0_9EURY</name>
<dbReference type="InterPro" id="IPR011042">
    <property type="entry name" value="6-blade_b-propeller_TolB-like"/>
</dbReference>
<evidence type="ECO:0000313" key="4">
    <source>
        <dbReference type="Proteomes" id="UP001596443"/>
    </source>
</evidence>
<dbReference type="RefSeq" id="WP_284061322.1">
    <property type="nucleotide sequence ID" value="NZ_CP126158.1"/>
</dbReference>
<keyword evidence="4" id="KW-1185">Reference proteome</keyword>
<dbReference type="InterPro" id="IPR039535">
    <property type="entry name" value="ASST-like"/>
</dbReference>
<dbReference type="AlphaFoldDB" id="A0ABD5THL0"/>
<evidence type="ECO:0000256" key="1">
    <source>
        <dbReference type="SAM" id="MobiDB-lite"/>
    </source>
</evidence>
<dbReference type="GeneID" id="81210251"/>
<dbReference type="EMBL" id="JBHSWX010000012">
    <property type="protein sequence ID" value="MFC6787139.1"/>
    <property type="molecule type" value="Genomic_DNA"/>
</dbReference>
<evidence type="ECO:0000313" key="3">
    <source>
        <dbReference type="EMBL" id="MFC6787139.1"/>
    </source>
</evidence>
<gene>
    <name evidence="3" type="ORF">ACFQFD_14385</name>
</gene>
<organism evidence="3 4">
    <name type="scientific">Halobaculum halobium</name>
    <dbReference type="NCBI Taxonomy" id="3032281"/>
    <lineage>
        <taxon>Archaea</taxon>
        <taxon>Methanobacteriati</taxon>
        <taxon>Methanobacteriota</taxon>
        <taxon>Stenosarchaea group</taxon>
        <taxon>Halobacteria</taxon>
        <taxon>Halobacteriales</taxon>
        <taxon>Haloferacaceae</taxon>
        <taxon>Halobaculum</taxon>
    </lineage>
</organism>
<reference evidence="3 4" key="1">
    <citation type="journal article" date="2019" name="Int. J. Syst. Evol. Microbiol.">
        <title>The Global Catalogue of Microorganisms (GCM) 10K type strain sequencing project: providing services to taxonomists for standard genome sequencing and annotation.</title>
        <authorList>
            <consortium name="The Broad Institute Genomics Platform"/>
            <consortium name="The Broad Institute Genome Sequencing Center for Infectious Disease"/>
            <person name="Wu L."/>
            <person name="Ma J."/>
        </authorList>
    </citation>
    <scope>NUCLEOTIDE SEQUENCE [LARGE SCALE GENOMIC DNA]</scope>
    <source>
        <strain evidence="3 4">SYNS20</strain>
    </source>
</reference>
<dbReference type="Pfam" id="PF14269">
    <property type="entry name" value="Arylsulfotran_2"/>
    <property type="match status" value="1"/>
</dbReference>
<comment type="caution">
    <text evidence="3">The sequence shown here is derived from an EMBL/GenBank/DDBJ whole genome shotgun (WGS) entry which is preliminary data.</text>
</comment>
<feature type="transmembrane region" description="Helical" evidence="2">
    <location>
        <begin position="412"/>
        <end position="434"/>
    </location>
</feature>
<sequence length="448" mass="49755">MVSARTIRTIFALLLLVSVGLVGSEYVFAQRDTLEERSSLQGSPSESVVLIETNSSYKPNNLTVVTSVAGAISSAQERGALFVVTPNGTVVHQESRYNIYDDVDPSPYGRYSVSYVAAEILTGEDCAGFNSSPCTRNFIEYLNFSTGERERLYTEKTAGVANTRWHDADRINETHFAIADISQDRLIVVDITSDETVWEWRMDSAFDPATSGGDSDDWAHLNDVEILEDGTYMLSPRNHDQVIFVRPGEGLVRDRTLGADEEYDILYEQHNPDYLTGDGQTRSVLVADSQNNRIIEYERRNGSWVETWTWRDDGLRWPRDADRLPNGNTLVGDTGGDRIIEVTPSGEVVWGVRVDGNYEAERLGTGDESETGLPMSEIRGESDNEADNVNGAFFSPHIRLLINGLLFIIPPWVGAQTVVGVVLGAVAIFGEVIFELKRQLQVRRGMGL</sequence>
<keyword evidence="2" id="KW-0472">Membrane</keyword>
<keyword evidence="2" id="KW-1133">Transmembrane helix</keyword>
<evidence type="ECO:0000256" key="2">
    <source>
        <dbReference type="SAM" id="Phobius"/>
    </source>
</evidence>